<dbReference type="Pfam" id="PF07883">
    <property type="entry name" value="Cupin_2"/>
    <property type="match status" value="1"/>
</dbReference>
<feature type="domain" description="Cupin type-2" evidence="3">
    <location>
        <begin position="25"/>
        <end position="95"/>
    </location>
</feature>
<reference evidence="4 5" key="1">
    <citation type="submission" date="2023-04" db="EMBL/GenBank/DDBJ databases">
        <title>Luteimonas sp. M1R5S18.</title>
        <authorList>
            <person name="Sun J.-Q."/>
        </authorList>
    </citation>
    <scope>NUCLEOTIDE SEQUENCE [LARGE SCALE GENOMIC DNA]</scope>
    <source>
        <strain evidence="4 5">M1R5S18</strain>
    </source>
</reference>
<evidence type="ECO:0000313" key="5">
    <source>
        <dbReference type="Proteomes" id="UP001156831"/>
    </source>
</evidence>
<accession>A0ABT6JHK3</accession>
<protein>
    <submittedName>
        <fullName evidence="4">Cupin domain-containing protein</fullName>
    </submittedName>
</protein>
<dbReference type="InterPro" id="IPR014710">
    <property type="entry name" value="RmlC-like_jellyroll"/>
</dbReference>
<dbReference type="RefSeq" id="WP_280600676.1">
    <property type="nucleotide sequence ID" value="NZ_JARXRN010000021.1"/>
</dbReference>
<dbReference type="Proteomes" id="UP001156831">
    <property type="component" value="Unassembled WGS sequence"/>
</dbReference>
<organism evidence="4 5">
    <name type="scientific">Luteimonas rhizosphaericola</name>
    <dbReference type="NCBI Taxonomy" id="3042024"/>
    <lineage>
        <taxon>Bacteria</taxon>
        <taxon>Pseudomonadati</taxon>
        <taxon>Pseudomonadota</taxon>
        <taxon>Gammaproteobacteria</taxon>
        <taxon>Lysobacterales</taxon>
        <taxon>Lysobacteraceae</taxon>
        <taxon>Luteimonas</taxon>
    </lineage>
</organism>
<evidence type="ECO:0000313" key="4">
    <source>
        <dbReference type="EMBL" id="MDH5830152.1"/>
    </source>
</evidence>
<evidence type="ECO:0000256" key="2">
    <source>
        <dbReference type="SAM" id="MobiDB-lite"/>
    </source>
</evidence>
<name>A0ABT6JHK3_9GAMM</name>
<dbReference type="InterPro" id="IPR011051">
    <property type="entry name" value="RmlC_Cupin_sf"/>
</dbReference>
<keyword evidence="5" id="KW-1185">Reference proteome</keyword>
<evidence type="ECO:0000259" key="3">
    <source>
        <dbReference type="Pfam" id="PF07883"/>
    </source>
</evidence>
<proteinExistence type="predicted"/>
<dbReference type="SUPFAM" id="SSF51182">
    <property type="entry name" value="RmlC-like cupins"/>
    <property type="match status" value="1"/>
</dbReference>
<dbReference type="EMBL" id="JARXRN010000021">
    <property type="protein sequence ID" value="MDH5830152.1"/>
    <property type="molecule type" value="Genomic_DNA"/>
</dbReference>
<dbReference type="InterPro" id="IPR051610">
    <property type="entry name" value="GPI/OXD"/>
</dbReference>
<gene>
    <name evidence="4" type="ORF">QFW80_06415</name>
</gene>
<feature type="region of interest" description="Disordered" evidence="2">
    <location>
        <begin position="96"/>
        <end position="120"/>
    </location>
</feature>
<sequence length="120" mass="13250">MQSKHLRFGQGFRPALTVRKVQAAEMVLAPGDREGGPDNAHRGTDQWLFVVSGTGLAIVDGVRRRLRAGSLLVIERGERHEIRNTGRTPLRTLNMYAPPAYDDAGEPLPAARRPRATRQA</sequence>
<dbReference type="InterPro" id="IPR013096">
    <property type="entry name" value="Cupin_2"/>
</dbReference>
<keyword evidence="1" id="KW-0479">Metal-binding</keyword>
<dbReference type="PANTHER" id="PTHR35848">
    <property type="entry name" value="OXALATE-BINDING PROTEIN"/>
    <property type="match status" value="1"/>
</dbReference>
<dbReference type="Gene3D" id="2.60.120.10">
    <property type="entry name" value="Jelly Rolls"/>
    <property type="match status" value="1"/>
</dbReference>
<comment type="caution">
    <text evidence="4">The sequence shown here is derived from an EMBL/GenBank/DDBJ whole genome shotgun (WGS) entry which is preliminary data.</text>
</comment>
<evidence type="ECO:0000256" key="1">
    <source>
        <dbReference type="ARBA" id="ARBA00022723"/>
    </source>
</evidence>
<dbReference type="PANTHER" id="PTHR35848:SF6">
    <property type="entry name" value="CUPIN TYPE-2 DOMAIN-CONTAINING PROTEIN"/>
    <property type="match status" value="1"/>
</dbReference>